<evidence type="ECO:0000313" key="2">
    <source>
        <dbReference type="EMBL" id="SCZ94497.1"/>
    </source>
</evidence>
<gene>
    <name evidence="2" type="ORF">BZ3500_MVSOF-1268-A1-R1_CHR12-2G03939</name>
</gene>
<feature type="compositionally biased region" description="Acidic residues" evidence="1">
    <location>
        <begin position="28"/>
        <end position="38"/>
    </location>
</feature>
<dbReference type="STRING" id="289078.A0A2X0KNL1"/>
<sequence length="567" mass="63230">MQSIEWSRVNDMVTGTDDDGDIYVTSFGEDEQEDEDSTFIETSTPLDSIPPTRGCSRLAIVRISEGYSTWGAKQRGNQPPARHDNLGIATRLRARRAAVQNGQRGQRDGRPDAEPAPPPPPPVQGRVRRARIALKPLKPHVSIRDDLGPQTAVCTHCKARHWECERSKSTGHFSTCCSQGKVRLPPRPQPNLEYRQLLEGSDSEAKAFRENARSYNNALSFTSLAAHWDQTQVGTLGPPVFRVFGRLYHRPGALIPAVNQRPAFAQTWLIDPAEATDTRLGPDGADSRMQRSTLTKLDSILRIGNRFVREFASAKARAGWDTAKEWVLRLCLPPGRHRRTHNLPTSSTEMAMLICDSDTNTGDGRPKYQVIRSLHPSALPLRYPLLFPAGEDGFHPNIPRCGFHQAGLPIARNREQIDNGVRLREVLAGLGLDDEDEEEDEDRDDEDEDGEEGDEENGDGQVKGVEVTSLTGVCDRRILPSRSTQHIRGHQETLRLTTTQGINGLTPDQIGRSMTLGSTFKNRPRDITQRYQVFEAKSGNKRHAGCFGDECRMNGFCFFAVLRIVFS</sequence>
<feature type="compositionally biased region" description="Pro residues" evidence="1">
    <location>
        <begin position="114"/>
        <end position="123"/>
    </location>
</feature>
<evidence type="ECO:0000313" key="3">
    <source>
        <dbReference type="Proteomes" id="UP000249723"/>
    </source>
</evidence>
<dbReference type="PANTHER" id="PTHR45786:SF74">
    <property type="entry name" value="ATP-DEPENDENT DNA HELICASE"/>
    <property type="match status" value="1"/>
</dbReference>
<feature type="compositionally biased region" description="Acidic residues" evidence="1">
    <location>
        <begin position="432"/>
        <end position="458"/>
    </location>
</feature>
<feature type="region of interest" description="Disordered" evidence="1">
    <location>
        <begin position="428"/>
        <end position="466"/>
    </location>
</feature>
<dbReference type="Proteomes" id="UP000249723">
    <property type="component" value="Unassembled WGS sequence"/>
</dbReference>
<accession>A0A2X0KNL1</accession>
<dbReference type="EMBL" id="FMWP01000052">
    <property type="protein sequence ID" value="SCZ94497.1"/>
    <property type="molecule type" value="Genomic_DNA"/>
</dbReference>
<keyword evidence="3" id="KW-1185">Reference proteome</keyword>
<organism evidence="2 3">
    <name type="scientific">Microbotryum saponariae</name>
    <dbReference type="NCBI Taxonomy" id="289078"/>
    <lineage>
        <taxon>Eukaryota</taxon>
        <taxon>Fungi</taxon>
        <taxon>Dikarya</taxon>
        <taxon>Basidiomycota</taxon>
        <taxon>Pucciniomycotina</taxon>
        <taxon>Microbotryomycetes</taxon>
        <taxon>Microbotryales</taxon>
        <taxon>Microbotryaceae</taxon>
        <taxon>Microbotryum</taxon>
    </lineage>
</organism>
<reference evidence="3" key="1">
    <citation type="submission" date="2016-10" db="EMBL/GenBank/DDBJ databases">
        <authorList>
            <person name="Jeantristanb JTB J.-T."/>
            <person name="Ricardo R."/>
        </authorList>
    </citation>
    <scope>NUCLEOTIDE SEQUENCE [LARGE SCALE GENOMIC DNA]</scope>
</reference>
<feature type="region of interest" description="Disordered" evidence="1">
    <location>
        <begin position="96"/>
        <end position="126"/>
    </location>
</feature>
<dbReference type="AlphaFoldDB" id="A0A2X0KNL1"/>
<dbReference type="PANTHER" id="PTHR45786">
    <property type="entry name" value="DNA BINDING PROTEIN-LIKE"/>
    <property type="match status" value="1"/>
</dbReference>
<name>A0A2X0KNL1_9BASI</name>
<proteinExistence type="predicted"/>
<protein>
    <submittedName>
        <fullName evidence="2">BZ3500_MvSof-1268-A1-R1_Chr12-2g03939 protein</fullName>
    </submittedName>
</protein>
<feature type="region of interest" description="Disordered" evidence="1">
    <location>
        <begin position="1"/>
        <end position="51"/>
    </location>
</feature>
<evidence type="ECO:0000256" key="1">
    <source>
        <dbReference type="SAM" id="MobiDB-lite"/>
    </source>
</evidence>